<evidence type="ECO:0000256" key="1">
    <source>
        <dbReference type="SAM" id="Phobius"/>
    </source>
</evidence>
<keyword evidence="1" id="KW-0472">Membrane</keyword>
<organism evidence="2 3">
    <name type="scientific">Collybiopsis luxurians FD-317 M1</name>
    <dbReference type="NCBI Taxonomy" id="944289"/>
    <lineage>
        <taxon>Eukaryota</taxon>
        <taxon>Fungi</taxon>
        <taxon>Dikarya</taxon>
        <taxon>Basidiomycota</taxon>
        <taxon>Agaricomycotina</taxon>
        <taxon>Agaricomycetes</taxon>
        <taxon>Agaricomycetidae</taxon>
        <taxon>Agaricales</taxon>
        <taxon>Marasmiineae</taxon>
        <taxon>Omphalotaceae</taxon>
        <taxon>Collybiopsis</taxon>
        <taxon>Collybiopsis luxurians</taxon>
    </lineage>
</organism>
<evidence type="ECO:0000313" key="2">
    <source>
        <dbReference type="EMBL" id="KIK60728.1"/>
    </source>
</evidence>
<sequence length="79" mass="8959">MLYILLTSLIFSYLTGLGLYRLFFHPLHRYPGPVIAALTDLYEVYHNIVRGGGLVTEIERLHQLYGPVVRTGPNTARLS</sequence>
<evidence type="ECO:0000313" key="3">
    <source>
        <dbReference type="Proteomes" id="UP000053593"/>
    </source>
</evidence>
<dbReference type="OrthoDB" id="3171356at2759"/>
<protein>
    <recommendedName>
        <fullName evidence="4">Cytochrome P450</fullName>
    </recommendedName>
</protein>
<keyword evidence="1" id="KW-1133">Transmembrane helix</keyword>
<feature type="transmembrane region" description="Helical" evidence="1">
    <location>
        <begin position="6"/>
        <end position="24"/>
    </location>
</feature>
<dbReference type="Proteomes" id="UP000053593">
    <property type="component" value="Unassembled WGS sequence"/>
</dbReference>
<accession>A0A0D0CX25</accession>
<dbReference type="AlphaFoldDB" id="A0A0D0CX25"/>
<name>A0A0D0CX25_9AGAR</name>
<keyword evidence="3" id="KW-1185">Reference proteome</keyword>
<evidence type="ECO:0008006" key="4">
    <source>
        <dbReference type="Google" id="ProtNLM"/>
    </source>
</evidence>
<gene>
    <name evidence="2" type="ORF">GYMLUDRAFT_600562</name>
</gene>
<dbReference type="HOGENOM" id="CLU_195460_0_0_1"/>
<reference evidence="2 3" key="1">
    <citation type="submission" date="2014-04" db="EMBL/GenBank/DDBJ databases">
        <title>Evolutionary Origins and Diversification of the Mycorrhizal Mutualists.</title>
        <authorList>
            <consortium name="DOE Joint Genome Institute"/>
            <consortium name="Mycorrhizal Genomics Consortium"/>
            <person name="Kohler A."/>
            <person name="Kuo A."/>
            <person name="Nagy L.G."/>
            <person name="Floudas D."/>
            <person name="Copeland A."/>
            <person name="Barry K.W."/>
            <person name="Cichocki N."/>
            <person name="Veneault-Fourrey C."/>
            <person name="LaButti K."/>
            <person name="Lindquist E.A."/>
            <person name="Lipzen A."/>
            <person name="Lundell T."/>
            <person name="Morin E."/>
            <person name="Murat C."/>
            <person name="Riley R."/>
            <person name="Ohm R."/>
            <person name="Sun H."/>
            <person name="Tunlid A."/>
            <person name="Henrissat B."/>
            <person name="Grigoriev I.V."/>
            <person name="Hibbett D.S."/>
            <person name="Martin F."/>
        </authorList>
    </citation>
    <scope>NUCLEOTIDE SEQUENCE [LARGE SCALE GENOMIC DNA]</scope>
    <source>
        <strain evidence="2 3">FD-317 M1</strain>
    </source>
</reference>
<dbReference type="EMBL" id="KN834774">
    <property type="protein sequence ID" value="KIK60728.1"/>
    <property type="molecule type" value="Genomic_DNA"/>
</dbReference>
<proteinExistence type="predicted"/>
<keyword evidence="1" id="KW-0812">Transmembrane</keyword>